<dbReference type="GO" id="GO:0016787">
    <property type="term" value="F:hydrolase activity"/>
    <property type="evidence" value="ECO:0007669"/>
    <property type="project" value="UniProtKB-KW"/>
</dbReference>
<dbReference type="InterPro" id="IPR014001">
    <property type="entry name" value="Helicase_ATP-bd"/>
</dbReference>
<dbReference type="KEGG" id="cmd:B841_07325"/>
<dbReference type="InterPro" id="IPR001650">
    <property type="entry name" value="Helicase_C-like"/>
</dbReference>
<sequence length="909" mass="98831">MTGSFPAPEITEEQLRTLTWRAESVVATARRARERIRHLSSVSQRGLATGNLGAYHFDDDESADLIYLVPPWRVDWPESMYELAAAQRRPDLADVLAQLVEAAAPVPDLLADARHAAPGFLRRLFAAARTTRAREAAHRLSGLLEDLERRRLPAQVGKLLDDLDQAVHTQRRGVHLFPGAHGTPERLMDQARTVLRDTLGKHAGEGRELALVPFRADDLVAVTARGRRLLADPNSEPALSKRAEELLDDLTAEHTRDFLGKLPVEALRAATAERVRTDGLDAVGVTSVADVLDAPEALLRQVPGIGERTAARIKAAARTMHREAAATHSTSIGERWSATAGQLVEALARFDAGDRFDDVERARRDRVLEYAGVMPAGVEGGWWAAAITGSQTTNGLWRRFTDDLAWAQAHPRLMEPVRLREVVADPWADYLARPAHYQGLLVTLLQREVEGGEDLDAPTLEAVRALQLDRTHLDEELHLRGYQSFGARFAVVRKKVILGDEMGLGKTVQALAAASHVAAARASELTRILVVCPAAVVVNWIREARSFTRGMPIYRAHGDGKEDAVGAWRGTGGICVVTYDGARTMDLGEPEFVVVDEAHQVKNPQAQRSVAVRALIDAADHAMLLSGTPLENRVEEFATLVGYVAPDLLSAGMETMNAADFRAHIAPAYLRRNQADVLDELPEKTEGIDWIDLHEADQAHYAAAVAGGNWMAVRRAPMTTPDAAPAKLGRIHEIVDEAHEAGRKVLVFSFFLDVLERLTHSLGGRVVGTLTGSVSPTGRQELVDKLAAAEPGAVLLAQINAGGTGLNIQSASVVILAEPQVKPSTEAQAVARVHRMGQTSTVMVHRLIAEDTAEEKLLAAVGRKTQIFDAYARRSDAAEVHDAVDVTEADLAAQIIAAERQRLGHAPEQ</sequence>
<dbReference type="InterPro" id="IPR000330">
    <property type="entry name" value="SNF2_N"/>
</dbReference>
<dbReference type="HOGENOM" id="CLU_000315_17_4_11"/>
<dbReference type="STRING" id="1224163.B841_07325"/>
<dbReference type="Gene3D" id="3.40.50.300">
    <property type="entry name" value="P-loop containing nucleotide triphosphate hydrolases"/>
    <property type="match status" value="1"/>
</dbReference>
<dbReference type="PROSITE" id="PS51192">
    <property type="entry name" value="HELICASE_ATP_BIND_1"/>
    <property type="match status" value="1"/>
</dbReference>
<dbReference type="PROSITE" id="PS51194">
    <property type="entry name" value="HELICASE_CTER"/>
    <property type="match status" value="1"/>
</dbReference>
<dbReference type="InterPro" id="IPR027417">
    <property type="entry name" value="P-loop_NTPase"/>
</dbReference>
<organism evidence="4 5">
    <name type="scientific">Corynebacterium maris DSM 45190</name>
    <dbReference type="NCBI Taxonomy" id="1224163"/>
    <lineage>
        <taxon>Bacteria</taxon>
        <taxon>Bacillati</taxon>
        <taxon>Actinomycetota</taxon>
        <taxon>Actinomycetes</taxon>
        <taxon>Mycobacteriales</taxon>
        <taxon>Corynebacteriaceae</taxon>
        <taxon>Corynebacterium</taxon>
    </lineage>
</organism>
<dbReference type="Gene3D" id="3.40.50.10810">
    <property type="entry name" value="Tandem AAA-ATPase domain"/>
    <property type="match status" value="1"/>
</dbReference>
<dbReference type="Gene3D" id="1.10.150.20">
    <property type="entry name" value="5' to 3' exonuclease, C-terminal subdomain"/>
    <property type="match status" value="1"/>
</dbReference>
<gene>
    <name evidence="4" type="ORF">B841_07325</name>
</gene>
<dbReference type="SMART" id="SM00490">
    <property type="entry name" value="HELICc"/>
    <property type="match status" value="1"/>
</dbReference>
<keyword evidence="1" id="KW-0378">Hydrolase</keyword>
<dbReference type="SUPFAM" id="SSF52540">
    <property type="entry name" value="P-loop containing nucleoside triphosphate hydrolases"/>
    <property type="match status" value="2"/>
</dbReference>
<dbReference type="CDD" id="cd17919">
    <property type="entry name" value="DEXHc_Snf"/>
    <property type="match status" value="1"/>
</dbReference>
<dbReference type="InterPro" id="IPR049730">
    <property type="entry name" value="SNF2/RAD54-like_C"/>
</dbReference>
<evidence type="ECO:0000313" key="5">
    <source>
        <dbReference type="Proteomes" id="UP000015388"/>
    </source>
</evidence>
<evidence type="ECO:0000259" key="3">
    <source>
        <dbReference type="PROSITE" id="PS51194"/>
    </source>
</evidence>
<evidence type="ECO:0000313" key="4">
    <source>
        <dbReference type="EMBL" id="AGS34938.1"/>
    </source>
</evidence>
<evidence type="ECO:0000256" key="1">
    <source>
        <dbReference type="ARBA" id="ARBA00022801"/>
    </source>
</evidence>
<evidence type="ECO:0000259" key="2">
    <source>
        <dbReference type="PROSITE" id="PS51192"/>
    </source>
</evidence>
<dbReference type="PATRIC" id="fig|1224163.3.peg.1471"/>
<dbReference type="Pfam" id="PF00271">
    <property type="entry name" value="Helicase_C"/>
    <property type="match status" value="1"/>
</dbReference>
<name>S5TJP2_9CORY</name>
<dbReference type="Pfam" id="PF00176">
    <property type="entry name" value="SNF2-rel_dom"/>
    <property type="match status" value="1"/>
</dbReference>
<dbReference type="SUPFAM" id="SSF47794">
    <property type="entry name" value="Rad51 N-terminal domain-like"/>
    <property type="match status" value="1"/>
</dbReference>
<dbReference type="GO" id="GO:0005524">
    <property type="term" value="F:ATP binding"/>
    <property type="evidence" value="ECO:0007669"/>
    <property type="project" value="InterPro"/>
</dbReference>
<dbReference type="InterPro" id="IPR038718">
    <property type="entry name" value="SNF2-like_sf"/>
</dbReference>
<dbReference type="Proteomes" id="UP000015388">
    <property type="component" value="Chromosome"/>
</dbReference>
<dbReference type="RefSeq" id="WP_020934871.1">
    <property type="nucleotide sequence ID" value="NC_021915.1"/>
</dbReference>
<dbReference type="Pfam" id="PF14520">
    <property type="entry name" value="HHH_5"/>
    <property type="match status" value="1"/>
</dbReference>
<protein>
    <submittedName>
        <fullName evidence="4">Uncharacterized protein</fullName>
    </submittedName>
</protein>
<dbReference type="InterPro" id="IPR010995">
    <property type="entry name" value="DNA_repair_Rad51/TF_NusA_a-hlx"/>
</dbReference>
<dbReference type="SMART" id="SM00487">
    <property type="entry name" value="DEXDc"/>
    <property type="match status" value="1"/>
</dbReference>
<dbReference type="AlphaFoldDB" id="S5TJP2"/>
<accession>S5TJP2</accession>
<reference evidence="4 5" key="1">
    <citation type="submission" date="2012-11" db="EMBL/GenBank/DDBJ databases">
        <title>The complete genome sequence of Corynebacterium maris Coryn-1 (=DSM 45190).</title>
        <authorList>
            <person name="Schaffert L."/>
            <person name="Albersmeier A."/>
            <person name="Kalinowski J."/>
            <person name="Ruckert C."/>
        </authorList>
    </citation>
    <scope>NUCLEOTIDE SEQUENCE [LARGE SCALE GENOMIC DNA]</scope>
    <source>
        <strain evidence="5">Coryn-1</strain>
    </source>
</reference>
<proteinExistence type="predicted"/>
<dbReference type="eggNOG" id="COG0553">
    <property type="taxonomic scope" value="Bacteria"/>
</dbReference>
<dbReference type="EMBL" id="CP003924">
    <property type="protein sequence ID" value="AGS34938.1"/>
    <property type="molecule type" value="Genomic_DNA"/>
</dbReference>
<feature type="domain" description="Helicase ATP-binding" evidence="2">
    <location>
        <begin position="487"/>
        <end position="647"/>
    </location>
</feature>
<dbReference type="CDD" id="cd18793">
    <property type="entry name" value="SF2_C_SNF"/>
    <property type="match status" value="1"/>
</dbReference>
<feature type="domain" description="Helicase C-terminal" evidence="3">
    <location>
        <begin position="730"/>
        <end position="892"/>
    </location>
</feature>
<dbReference type="PANTHER" id="PTHR10799">
    <property type="entry name" value="SNF2/RAD54 HELICASE FAMILY"/>
    <property type="match status" value="1"/>
</dbReference>
<keyword evidence="5" id="KW-1185">Reference proteome</keyword>